<evidence type="ECO:0000313" key="2">
    <source>
        <dbReference type="Proteomes" id="UP000216311"/>
    </source>
</evidence>
<dbReference type="AlphaFoldDB" id="A0A255H6T1"/>
<dbReference type="PANTHER" id="PTHR36849:SF1">
    <property type="entry name" value="CYTOPLASMIC PROTEIN"/>
    <property type="match status" value="1"/>
</dbReference>
<dbReference type="Proteomes" id="UP000216311">
    <property type="component" value="Unassembled WGS sequence"/>
</dbReference>
<dbReference type="PANTHER" id="PTHR36849">
    <property type="entry name" value="CYTOPLASMIC PROTEIN-RELATED"/>
    <property type="match status" value="1"/>
</dbReference>
<organism evidence="1 2">
    <name type="scientific">Enemella dayhoffiae</name>
    <dbReference type="NCBI Taxonomy" id="2016507"/>
    <lineage>
        <taxon>Bacteria</taxon>
        <taxon>Bacillati</taxon>
        <taxon>Actinomycetota</taxon>
        <taxon>Actinomycetes</taxon>
        <taxon>Propionibacteriales</taxon>
        <taxon>Propionibacteriaceae</taxon>
        <taxon>Enemella</taxon>
    </lineage>
</organism>
<evidence type="ECO:0008006" key="3">
    <source>
        <dbReference type="Google" id="ProtNLM"/>
    </source>
</evidence>
<proteinExistence type="predicted"/>
<dbReference type="Pfam" id="PF22752">
    <property type="entry name" value="DUF488-N3i"/>
    <property type="match status" value="1"/>
</dbReference>
<name>A0A255H6T1_9ACTN</name>
<dbReference type="InterPro" id="IPR052552">
    <property type="entry name" value="YeaO-like"/>
</dbReference>
<dbReference type="OrthoDB" id="9790745at2"/>
<reference evidence="1 2" key="1">
    <citation type="submission" date="2017-07" db="EMBL/GenBank/DDBJ databases">
        <title>Draft whole genome sequences of clinical Proprionibacteriaceae strains.</title>
        <authorList>
            <person name="Bernier A.-M."/>
            <person name="Bernard K."/>
            <person name="Domingo M.-C."/>
        </authorList>
    </citation>
    <scope>NUCLEOTIDE SEQUENCE [LARGE SCALE GENOMIC DNA]</scope>
    <source>
        <strain evidence="1 2">NML 130396</strain>
    </source>
</reference>
<dbReference type="EMBL" id="NMVQ01000011">
    <property type="protein sequence ID" value="OYO22414.1"/>
    <property type="molecule type" value="Genomic_DNA"/>
</dbReference>
<keyword evidence="2" id="KW-1185">Reference proteome</keyword>
<comment type="caution">
    <text evidence="1">The sequence shown here is derived from an EMBL/GenBank/DDBJ whole genome shotgun (WGS) entry which is preliminary data.</text>
</comment>
<gene>
    <name evidence="1" type="ORF">CGZ93_07725</name>
</gene>
<sequence>MTEWRVKKVQHEPVAADGYRVLVDRLWPRGTSKERAQLAEWAKEVAPSTELRTWAHADLDGRWAEFSERYRAELATGNAAAALLRRTADQKVVTLLVAAHDEQRNHALILREVLRDLAD</sequence>
<accession>A0A255H6T1</accession>
<dbReference type="RefSeq" id="WP_094363571.1">
    <property type="nucleotide sequence ID" value="NZ_NMVQ01000011.1"/>
</dbReference>
<protein>
    <recommendedName>
        <fullName evidence="3">DUF488 family protein</fullName>
    </recommendedName>
</protein>
<evidence type="ECO:0000313" key="1">
    <source>
        <dbReference type="EMBL" id="OYO22414.1"/>
    </source>
</evidence>